<evidence type="ECO:0000256" key="3">
    <source>
        <dbReference type="ARBA" id="ARBA00023125"/>
    </source>
</evidence>
<dbReference type="RefSeq" id="WP_115936996.1">
    <property type="nucleotide sequence ID" value="NZ_QRDW01000005.1"/>
</dbReference>
<dbReference type="InterPro" id="IPR005119">
    <property type="entry name" value="LysR_subst-bd"/>
</dbReference>
<organism evidence="6 7">
    <name type="scientific">Aestuariispira insulae</name>
    <dbReference type="NCBI Taxonomy" id="1461337"/>
    <lineage>
        <taxon>Bacteria</taxon>
        <taxon>Pseudomonadati</taxon>
        <taxon>Pseudomonadota</taxon>
        <taxon>Alphaproteobacteria</taxon>
        <taxon>Rhodospirillales</taxon>
        <taxon>Kiloniellaceae</taxon>
        <taxon>Aestuariispira</taxon>
    </lineage>
</organism>
<dbReference type="CDD" id="cd05466">
    <property type="entry name" value="PBP2_LTTR_substrate"/>
    <property type="match status" value="1"/>
</dbReference>
<dbReference type="Gene3D" id="3.40.190.290">
    <property type="match status" value="1"/>
</dbReference>
<dbReference type="AlphaFoldDB" id="A0A3D9HJU9"/>
<reference evidence="6 7" key="1">
    <citation type="submission" date="2018-07" db="EMBL/GenBank/DDBJ databases">
        <title>Genomic Encyclopedia of Type Strains, Phase III (KMG-III): the genomes of soil and plant-associated and newly described type strains.</title>
        <authorList>
            <person name="Whitman W."/>
        </authorList>
    </citation>
    <scope>NUCLEOTIDE SEQUENCE [LARGE SCALE GENOMIC DNA]</scope>
    <source>
        <strain evidence="6 7">CECT 8488</strain>
    </source>
</reference>
<sequence>MNYSRLRAFHAVAQHGSYTRAAQAVNISQPTLSDHVKALETDYGVKLFKPKGRGVELTALGARLLEKSRSLMAQEAAIDRMLREAGDLATGHLTVGADAPHNIIPLLSAFSRHYPGIEVALKTGNTAQIQRDLLEGRVDVAVRSEAGYSERLVSEVLQRADLIAFVSVDDPWARKNSVELSDLVGRRLIVRERDSATRTVFEQFVYSAGLTFSDMMEIGSREAVKEAVAAGFGVGIIADTELGQDERLKSIAIRGSEMEILEYIVCLRERRSEKVINALFEQLDNWPGRVI</sequence>
<name>A0A3D9HJU9_9PROT</name>
<dbReference type="Gene3D" id="1.10.10.10">
    <property type="entry name" value="Winged helix-like DNA-binding domain superfamily/Winged helix DNA-binding domain"/>
    <property type="match status" value="1"/>
</dbReference>
<evidence type="ECO:0000313" key="7">
    <source>
        <dbReference type="Proteomes" id="UP000256845"/>
    </source>
</evidence>
<proteinExistence type="inferred from homology"/>
<evidence type="ECO:0000256" key="2">
    <source>
        <dbReference type="ARBA" id="ARBA00023015"/>
    </source>
</evidence>
<protein>
    <submittedName>
        <fullName evidence="6">LysR family transcriptional regulator</fullName>
    </submittedName>
</protein>
<keyword evidence="3" id="KW-0238">DNA-binding</keyword>
<keyword evidence="2" id="KW-0805">Transcription regulation</keyword>
<dbReference type="Proteomes" id="UP000256845">
    <property type="component" value="Unassembled WGS sequence"/>
</dbReference>
<keyword evidence="4" id="KW-0804">Transcription</keyword>
<evidence type="ECO:0000259" key="5">
    <source>
        <dbReference type="PROSITE" id="PS50931"/>
    </source>
</evidence>
<accession>A0A3D9HJU9</accession>
<dbReference type="Pfam" id="PF00126">
    <property type="entry name" value="HTH_1"/>
    <property type="match status" value="1"/>
</dbReference>
<evidence type="ECO:0000313" key="6">
    <source>
        <dbReference type="EMBL" id="RED49743.1"/>
    </source>
</evidence>
<dbReference type="InterPro" id="IPR036390">
    <property type="entry name" value="WH_DNA-bd_sf"/>
</dbReference>
<dbReference type="PROSITE" id="PS50931">
    <property type="entry name" value="HTH_LYSR"/>
    <property type="match status" value="1"/>
</dbReference>
<dbReference type="EMBL" id="QRDW01000005">
    <property type="protein sequence ID" value="RED49743.1"/>
    <property type="molecule type" value="Genomic_DNA"/>
</dbReference>
<dbReference type="PRINTS" id="PR00039">
    <property type="entry name" value="HTHLYSR"/>
</dbReference>
<dbReference type="InterPro" id="IPR036388">
    <property type="entry name" value="WH-like_DNA-bd_sf"/>
</dbReference>
<dbReference type="InterPro" id="IPR000847">
    <property type="entry name" value="LysR_HTH_N"/>
</dbReference>
<dbReference type="PANTHER" id="PTHR30126">
    <property type="entry name" value="HTH-TYPE TRANSCRIPTIONAL REGULATOR"/>
    <property type="match status" value="1"/>
</dbReference>
<keyword evidence="7" id="KW-1185">Reference proteome</keyword>
<comment type="caution">
    <text evidence="6">The sequence shown here is derived from an EMBL/GenBank/DDBJ whole genome shotgun (WGS) entry which is preliminary data.</text>
</comment>
<feature type="domain" description="HTH lysR-type" evidence="5">
    <location>
        <begin position="1"/>
        <end position="58"/>
    </location>
</feature>
<dbReference type="OrthoDB" id="9808620at2"/>
<dbReference type="SUPFAM" id="SSF46785">
    <property type="entry name" value="Winged helix' DNA-binding domain"/>
    <property type="match status" value="1"/>
</dbReference>
<evidence type="ECO:0000256" key="1">
    <source>
        <dbReference type="ARBA" id="ARBA00009437"/>
    </source>
</evidence>
<comment type="similarity">
    <text evidence="1">Belongs to the LysR transcriptional regulatory family.</text>
</comment>
<gene>
    <name evidence="6" type="ORF">DFP90_105114</name>
</gene>
<dbReference type="Pfam" id="PF03466">
    <property type="entry name" value="LysR_substrate"/>
    <property type="match status" value="1"/>
</dbReference>
<dbReference type="GO" id="GO:0003700">
    <property type="term" value="F:DNA-binding transcription factor activity"/>
    <property type="evidence" value="ECO:0007669"/>
    <property type="project" value="InterPro"/>
</dbReference>
<dbReference type="GO" id="GO:0000976">
    <property type="term" value="F:transcription cis-regulatory region binding"/>
    <property type="evidence" value="ECO:0007669"/>
    <property type="project" value="TreeGrafter"/>
</dbReference>
<dbReference type="PANTHER" id="PTHR30126:SF94">
    <property type="entry name" value="LYSR FAMILY TRANSCRIPTIONAL REGULATOR"/>
    <property type="match status" value="1"/>
</dbReference>
<evidence type="ECO:0000256" key="4">
    <source>
        <dbReference type="ARBA" id="ARBA00023163"/>
    </source>
</evidence>
<dbReference type="SUPFAM" id="SSF53850">
    <property type="entry name" value="Periplasmic binding protein-like II"/>
    <property type="match status" value="1"/>
</dbReference>
<dbReference type="FunFam" id="1.10.10.10:FF:000001">
    <property type="entry name" value="LysR family transcriptional regulator"/>
    <property type="match status" value="1"/>
</dbReference>